<protein>
    <recommendedName>
        <fullName evidence="8">C-terminal of Roc (COR) domain-containing protein</fullName>
    </recommendedName>
</protein>
<dbReference type="PANTHER" id="PTHR47508:SF1">
    <property type="entry name" value="NON-SPECIFIC SERINE_THREONINE PROTEIN KINASE"/>
    <property type="match status" value="1"/>
</dbReference>
<proteinExistence type="predicted"/>
<dbReference type="InterPro" id="IPR036388">
    <property type="entry name" value="WH-like_DNA-bd_sf"/>
</dbReference>
<dbReference type="InterPro" id="IPR027417">
    <property type="entry name" value="P-loop_NTPase"/>
</dbReference>
<keyword evidence="2" id="KW-0175">Coiled coil</keyword>
<dbReference type="InterPro" id="IPR032171">
    <property type="entry name" value="COR-A"/>
</dbReference>
<name>A0ABN8SFH3_9CNID</name>
<dbReference type="Pfam" id="PF08477">
    <property type="entry name" value="Roc"/>
    <property type="match status" value="1"/>
</dbReference>
<dbReference type="InterPro" id="IPR000845">
    <property type="entry name" value="Nucleoside_phosphorylase_d"/>
</dbReference>
<evidence type="ECO:0000259" key="5">
    <source>
        <dbReference type="Pfam" id="PF16095"/>
    </source>
</evidence>
<dbReference type="InterPro" id="IPR035994">
    <property type="entry name" value="Nucleoside_phosphorylase_sf"/>
</dbReference>
<organism evidence="6 7">
    <name type="scientific">Porites evermanni</name>
    <dbReference type="NCBI Taxonomy" id="104178"/>
    <lineage>
        <taxon>Eukaryota</taxon>
        <taxon>Metazoa</taxon>
        <taxon>Cnidaria</taxon>
        <taxon>Anthozoa</taxon>
        <taxon>Hexacorallia</taxon>
        <taxon>Scleractinia</taxon>
        <taxon>Fungiina</taxon>
        <taxon>Poritidae</taxon>
        <taxon>Porites</taxon>
    </lineage>
</organism>
<feature type="region of interest" description="Disordered" evidence="3">
    <location>
        <begin position="181"/>
        <end position="207"/>
    </location>
</feature>
<evidence type="ECO:0000259" key="4">
    <source>
        <dbReference type="Pfam" id="PF01048"/>
    </source>
</evidence>
<dbReference type="Proteomes" id="UP001159427">
    <property type="component" value="Unassembled WGS sequence"/>
</dbReference>
<dbReference type="Gene3D" id="3.40.50.1580">
    <property type="entry name" value="Nucleoside phosphorylase domain"/>
    <property type="match status" value="1"/>
</dbReference>
<dbReference type="PANTHER" id="PTHR47508">
    <property type="entry name" value="SAM DOMAIN-CONTAINING PROTEIN-RELATED"/>
    <property type="match status" value="1"/>
</dbReference>
<dbReference type="Pfam" id="PF16095">
    <property type="entry name" value="COR-A"/>
    <property type="match status" value="1"/>
</dbReference>
<evidence type="ECO:0000256" key="1">
    <source>
        <dbReference type="ARBA" id="ARBA00022737"/>
    </source>
</evidence>
<keyword evidence="7" id="KW-1185">Reference proteome</keyword>
<dbReference type="EMBL" id="CALNXI010002525">
    <property type="protein sequence ID" value="CAH3188584.1"/>
    <property type="molecule type" value="Genomic_DNA"/>
</dbReference>
<evidence type="ECO:0000313" key="7">
    <source>
        <dbReference type="Proteomes" id="UP001159427"/>
    </source>
</evidence>
<evidence type="ECO:0000313" key="6">
    <source>
        <dbReference type="EMBL" id="CAH3188584.1"/>
    </source>
</evidence>
<dbReference type="Pfam" id="PF01048">
    <property type="entry name" value="PNP_UDP_1"/>
    <property type="match status" value="1"/>
</dbReference>
<dbReference type="SUPFAM" id="SSF52540">
    <property type="entry name" value="P-loop containing nucleoside triphosphate hydrolases"/>
    <property type="match status" value="1"/>
</dbReference>
<dbReference type="SUPFAM" id="SSF53167">
    <property type="entry name" value="Purine and uridine phosphorylases"/>
    <property type="match status" value="1"/>
</dbReference>
<dbReference type="Gene3D" id="1.10.10.10">
    <property type="entry name" value="Winged helix-like DNA-binding domain superfamily/Winged helix DNA-binding domain"/>
    <property type="match status" value="1"/>
</dbReference>
<keyword evidence="1" id="KW-0677">Repeat</keyword>
<comment type="caution">
    <text evidence="6">The sequence shown here is derived from an EMBL/GenBank/DDBJ whole genome shotgun (WGS) entry which is preliminary data.</text>
</comment>
<reference evidence="6 7" key="1">
    <citation type="submission" date="2022-05" db="EMBL/GenBank/DDBJ databases">
        <authorList>
            <consortium name="Genoscope - CEA"/>
            <person name="William W."/>
        </authorList>
    </citation>
    <scope>NUCLEOTIDE SEQUENCE [LARGE SCALE GENOMIC DNA]</scope>
</reference>
<accession>A0ABN8SFH3</accession>
<evidence type="ECO:0000256" key="2">
    <source>
        <dbReference type="SAM" id="Coils"/>
    </source>
</evidence>
<feature type="compositionally biased region" description="Basic and acidic residues" evidence="3">
    <location>
        <begin position="188"/>
        <end position="204"/>
    </location>
</feature>
<sequence>MLFYAILFSDCVGPRLSAIVRRCVDDLRNFKNEEFAHVPQGRLSAIDFQNAISKVQVAFQVLGLPTAKIQDLRCQKTFPTNDLAKVLKEVDNLKQEVQQLRELINSSDNILDPGSDKSQLAGLVAKRFFDDLKENPVPPEIIARGPLHVAAYNKALEEGETRVMRLPVMLIGQARSGKTSLKKSLKKQKFDEKEPSTDGIERDPSYFSVTNEIMSSEETEEEQDVDSEVSFRKRIAKPMLDEFKEISKKDASLEMSERNLVSSNSSKLEESDAKKGILALAEENVAGPSEDQPEKLFETNKESSDRKRFEVPIQTAACFEKIVNQSNIEDDSRIYFTLWDFGGQSVYYATHPIFLTGKAIYLLVYDLTKDPGGKADSIERQGVFGPRVDSDCGKTNKDYLRCWMSSVAALESQTTGHSKSTSSGNLPEKLPPIILTCTHSDLVGSRVTAKTTASKIYGSLRHKFYSKHLYKKFFVVDNTKSGSADECEGVGELKGELLALAKQLSHMQKPIPLKWLLFEEALKDKVKKGQPFISLDETRKVASEECGIYEDQQFETSLIFLHDQRILIHFHETQELKDIVILDPQWLIDLFRKVITVKPYEPVSDEEQYEELWEELENDGILNGKLIEIVWGSLVNNKTKESLIAIMEKFSLLCHLPSQDKEKQLYLVPSMLMSLSEDDANELLADAPICPLFVRFRRPSGSEIEYVQMPLGFFQRLVVKFLNWCIHQEFTPLYEDMYQNFARFPIRPEGYSVILRCHSSSLQVVVYRDPDTSNDQSDMSVCDIVLEQLGAILQSLREECFWLNTIQYEYSVICSVCCQQESGKYYCKDRKEEELLHFWTESNLQDEQARICRKKTLAKRDTVSVERFAVWFTSLRMQYCAFSYFPNYNEVLLCDCFQQEQSIDAMQRISEACASGPPEVSVTLLKNQNLPGKSEPLDEDQIPIDILLLTVDDCEFLGCLSFLNPSFRKFYGGDDLGLVYLGDTGEDRSKLKIAVMKCHRGSIMPGGSSVSAMDAIEVLGPKAVFSVGFCGGLDSTKVKPGDVVVSEKLITYSPSKVTRDGIKETGVKVPLKSRLLGLIQYAGDGWSAPLKNPKKQEEVKIYCGAFLSGPEVIEDNKQCIVLRSRFPEALAVEMEGE</sequence>
<feature type="coiled-coil region" evidence="2">
    <location>
        <begin position="83"/>
        <end position="110"/>
    </location>
</feature>
<evidence type="ECO:0000256" key="3">
    <source>
        <dbReference type="SAM" id="MobiDB-lite"/>
    </source>
</evidence>
<feature type="domain" description="Nucleoside phosphorylase" evidence="4">
    <location>
        <begin position="1010"/>
        <end position="1136"/>
    </location>
</feature>
<gene>
    <name evidence="6" type="ORF">PEVE_00018657</name>
</gene>
<evidence type="ECO:0008006" key="8">
    <source>
        <dbReference type="Google" id="ProtNLM"/>
    </source>
</evidence>
<feature type="domain" description="COR" evidence="5">
    <location>
        <begin position="512"/>
        <end position="672"/>
    </location>
</feature>
<dbReference type="Gene3D" id="3.40.50.300">
    <property type="entry name" value="P-loop containing nucleotide triphosphate hydrolases"/>
    <property type="match status" value="1"/>
</dbReference>
<feature type="non-terminal residue" evidence="6">
    <location>
        <position position="1137"/>
    </location>
</feature>